<dbReference type="Proteomes" id="UP001259347">
    <property type="component" value="Unassembled WGS sequence"/>
</dbReference>
<evidence type="ECO:0000313" key="2">
    <source>
        <dbReference type="EMBL" id="MDR6866299.1"/>
    </source>
</evidence>
<dbReference type="SUPFAM" id="SSF69318">
    <property type="entry name" value="Integrin alpha N-terminal domain"/>
    <property type="match status" value="2"/>
</dbReference>
<dbReference type="PANTHER" id="PTHR44103:SF1">
    <property type="entry name" value="PROPROTEIN CONVERTASE P"/>
    <property type="match status" value="1"/>
</dbReference>
<proteinExistence type="predicted"/>
<gene>
    <name evidence="2" type="ORF">J2Y69_000891</name>
</gene>
<comment type="caution">
    <text evidence="2">The sequence shown here is derived from an EMBL/GenBank/DDBJ whole genome shotgun (WGS) entry which is preliminary data.</text>
</comment>
<keyword evidence="3" id="KW-1185">Reference proteome</keyword>
<reference evidence="2 3" key="1">
    <citation type="submission" date="2023-07" db="EMBL/GenBank/DDBJ databases">
        <title>Sorghum-associated microbial communities from plants grown in Nebraska, USA.</title>
        <authorList>
            <person name="Schachtman D."/>
        </authorList>
    </citation>
    <scope>NUCLEOTIDE SEQUENCE [LARGE SCALE GENOMIC DNA]</scope>
    <source>
        <strain evidence="2 3">2980</strain>
    </source>
</reference>
<dbReference type="EMBL" id="JAVDUM010000003">
    <property type="protein sequence ID" value="MDR6866299.1"/>
    <property type="molecule type" value="Genomic_DNA"/>
</dbReference>
<dbReference type="RefSeq" id="WP_310017976.1">
    <property type="nucleotide sequence ID" value="NZ_JAVDUM010000003.1"/>
</dbReference>
<sequence length="813" mass="85863">MPGRPPSPRQLIAPTRWIAVAAAFVVLAAVLVPLTTPPASAAPPPASAVAGSAEASAAGSAEASGIRPASLDGFRAGNIMSDAVFFDSATMTADQIDAFFRGKVASCLPGYTCLKDYRQNTPNRQGDQYCSGYTGGANESAATIIAKVARSCGINPQVFIVMLQKEQGLVTHTWPSSWRYDMALGQGCPDDAPCDPQFSGFFYQIYGAGRQMKMYTEGRWFTWFAPGNTWNVQYNPDTRCGSGPVFIENAATAALYYYTPYQPNAAALRAGYGEGDSCSAYGNRNFYNYFTDWFGSTRESTVPRLDSLDTSSYVTAVDGSGTLWGYPFREERWGVRVALATGLDPKAPVLMPGDLNGDGHRDLLIRTGGTAYAMYGTGSGFSSPVSLGVDWRPVRMSTAAGDFDSDGVPDVLTVDTAGNLMLWAGDDAGGLRPAVRVGWGWGGMNALVGGIDLSGDGNVDLIGRDTAGQLFVYYGDGARNWVGSRQIGQGWGGMTAILSPGDYDRNGTADVFARTANGDLWRYDGAAPGILTGGTKVGNGWQIMTTIDGAGPAAEQPRALRPGAGDIDADGAPDLVGLLVDGTVKAYRGDGLGGWRGTAQLRSEWDRRDRILGLGDFTGDGQRDIGRIDQQGRLLLYPGGGASGLGEPRQIGNGWQTLNMVIAGIDYDGDRNPDIIARDGAGRMLLYRGDGRGSWAETGIQIGNGWSDFTAGFAAGDFDGDGHADLLMRRSNGDLWLYPTDGAGSWGTPRQVGNGWSGLSLLTSPGDFDRDGHTDVIGRASNGDLILFSGDGSGGWRGSRAIGNGWTIVSALT</sequence>
<dbReference type="PANTHER" id="PTHR44103">
    <property type="entry name" value="PROPROTEIN CONVERTASE P"/>
    <property type="match status" value="1"/>
</dbReference>
<dbReference type="Pfam" id="PF13517">
    <property type="entry name" value="FG-GAP_3"/>
    <property type="match status" value="3"/>
</dbReference>
<dbReference type="Gene3D" id="2.130.10.130">
    <property type="entry name" value="Integrin alpha, N-terminal"/>
    <property type="match status" value="2"/>
</dbReference>
<dbReference type="InterPro" id="IPR028994">
    <property type="entry name" value="Integrin_alpha_N"/>
</dbReference>
<evidence type="ECO:0000256" key="1">
    <source>
        <dbReference type="ARBA" id="ARBA00022729"/>
    </source>
</evidence>
<name>A0ABU1S9L2_9MICO</name>
<protein>
    <recommendedName>
        <fullName evidence="4">Repeat domain-containing protein</fullName>
    </recommendedName>
</protein>
<organism evidence="2 3">
    <name type="scientific">Microbacterium resistens</name>
    <dbReference type="NCBI Taxonomy" id="156977"/>
    <lineage>
        <taxon>Bacteria</taxon>
        <taxon>Bacillati</taxon>
        <taxon>Actinomycetota</taxon>
        <taxon>Actinomycetes</taxon>
        <taxon>Micrococcales</taxon>
        <taxon>Microbacteriaceae</taxon>
        <taxon>Microbacterium</taxon>
    </lineage>
</organism>
<keyword evidence="1" id="KW-0732">Signal</keyword>
<evidence type="ECO:0000313" key="3">
    <source>
        <dbReference type="Proteomes" id="UP001259347"/>
    </source>
</evidence>
<dbReference type="InterPro" id="IPR013517">
    <property type="entry name" value="FG-GAP"/>
</dbReference>
<accession>A0ABU1S9L2</accession>
<evidence type="ECO:0008006" key="4">
    <source>
        <dbReference type="Google" id="ProtNLM"/>
    </source>
</evidence>